<organism evidence="1 2">
    <name type="scientific">Acetanaerobacterium elongatum</name>
    <dbReference type="NCBI Taxonomy" id="258515"/>
    <lineage>
        <taxon>Bacteria</taxon>
        <taxon>Bacillati</taxon>
        <taxon>Bacillota</taxon>
        <taxon>Clostridia</taxon>
        <taxon>Eubacteriales</taxon>
        <taxon>Oscillospiraceae</taxon>
        <taxon>Acetanaerobacterium</taxon>
    </lineage>
</organism>
<proteinExistence type="predicted"/>
<reference evidence="1 2" key="1">
    <citation type="submission" date="2016-10" db="EMBL/GenBank/DDBJ databases">
        <authorList>
            <person name="de Groot N.N."/>
        </authorList>
    </citation>
    <scope>NUCLEOTIDE SEQUENCE [LARGE SCALE GENOMIC DNA]</scope>
    <source>
        <strain evidence="1 2">CGMCC 1.5012</strain>
    </source>
</reference>
<feature type="non-terminal residue" evidence="1">
    <location>
        <position position="1"/>
    </location>
</feature>
<accession>A0A1H0HAR3</accession>
<dbReference type="Proteomes" id="UP000199182">
    <property type="component" value="Unassembled WGS sequence"/>
</dbReference>
<name>A0A1H0HAR3_9FIRM</name>
<protein>
    <submittedName>
        <fullName evidence="1">Uncharacterized protein</fullName>
    </submittedName>
</protein>
<keyword evidence="2" id="KW-1185">Reference proteome</keyword>
<dbReference type="EMBL" id="FNID01000067">
    <property type="protein sequence ID" value="SDO15981.1"/>
    <property type="molecule type" value="Genomic_DNA"/>
</dbReference>
<gene>
    <name evidence="1" type="ORF">SAMN05192585_1672</name>
</gene>
<evidence type="ECO:0000313" key="1">
    <source>
        <dbReference type="EMBL" id="SDO15981.1"/>
    </source>
</evidence>
<evidence type="ECO:0000313" key="2">
    <source>
        <dbReference type="Proteomes" id="UP000199182"/>
    </source>
</evidence>
<sequence>AIRKTLPAIFAYIHKTRRKRAGFVSNLTEVSLGFLLDIANQYFYVRIIENGADDLLNPFPFKVIQSAAYAWNGEFFDTKLYNLCFQIVQGSRERIVCWFLPIAFLSDKI</sequence>
<dbReference type="AlphaFoldDB" id="A0A1H0HAR3"/>